<dbReference type="SUPFAM" id="SSF81321">
    <property type="entry name" value="Family A G protein-coupled receptor-like"/>
    <property type="match status" value="1"/>
</dbReference>
<dbReference type="OMA" id="ITWRCNI"/>
<dbReference type="GO" id="GO:0004930">
    <property type="term" value="F:G protein-coupled receptor activity"/>
    <property type="evidence" value="ECO:0007669"/>
    <property type="project" value="InterPro"/>
</dbReference>
<feature type="domain" description="SRCR" evidence="10">
    <location>
        <begin position="211"/>
        <end position="330"/>
    </location>
</feature>
<sequence>MRTLSCGTRIHREQGEIYRKSEDLGTVKSQDAAVKENLVDRFFMSKQAQVPMAKLQVLLSSFLVLLLRPDIVETQANFGQIEDVDIQLIDGSAPNEGRVLIRWSPDSPWIVMCYTDLPTAAAWQMCRRAGYSFACGYSEAGARRTNESSLVNVTSQVWSVSGCFYNQDSIFDGGCSLQLFELFGPGAGPTCSHDNDLWLTCGYPGMPDFELRQVDETFGPGNRLVQARCGPDNEWSALCGNLFFPLKEGKVVCRELGHADEALSNDFVTPDRLAPQHRPNFTLFVDYGCIGDETSLTECLHYALRECTSYVALECFTGVEGYNNTGYLCGSKQLCGDECQQQHPINGSHDYIFHYCQCDDACSLFDDCCYDYADMCGPEPPRLERGEFTIDDFGCVWVTGSQFTHIGYVAVDRCPITWTDEPTRDLCERPVDAGDVIGSLLLHDDQGVDFKNIYCAICNGRSYDRLTPWEISAAGNTRSSSIMYYPSLGMFLPAKGWVIKPPQGHPFIRECPAHLVDTCLEEFHGTNIEKGCKAYYAPIKIGDGDTRYRNPHCVMCNGLKVVADNSCSDQVCSHSCEPTHWTNCSSICGPIDNIFTIEVLFDFTSSNSITGTSCSVGQIYDPFLGRCRVLTCTAGYHLVSNECVITTFYSQPSINSSEAECMSETLGVSLGRNLFAAENLPGASGQSPATTSVFLVLNFPAEVFDFEAAFDGAAEAMQNASLVDSALVCNISKLSVLLPFTFNSSNLCSKSTVVVSDLAPRYNGTLLNALEYQNIGLQYSKTKAFPLCLEMLDLNCSSLLSLDNSEYKNLSNDIIQIAATGSSLSPEEYVLFPDGTAVVCSFLGPVPEGLEPYIRRVISFIGSCLSLFALAATFLTYCVFSELRKLAGKLVMNLVVALFTAILMFMIPGYLSPNPTACVIGAMVAHFAWLAAFAFMAIVAVNVERTLTSLVQRREKPSGVSRTLVAYMALGWGLPLIVVGICLILQFCNCTSLPKIYAEGAVCWITNSTVRVVVFVVPVGISLIVSTGLYLLTLVRLRRRRRATQIVRKQGRVEGAREELAIYSKLCVLMGVTWIFGFVSQSVTGILVFSYIYILLNYLQGVFIFIAFCLNKRVRGLWKEQLRGRKVKPKKEAASDPKQNTQETNVPPTVNSVGAPAVLEENTKL</sequence>
<feature type="transmembrane region" description="Helical" evidence="8">
    <location>
        <begin position="1060"/>
        <end position="1079"/>
    </location>
</feature>
<dbReference type="InterPro" id="IPR000832">
    <property type="entry name" value="GPCR_2_secretin-like"/>
</dbReference>
<feature type="transmembrane region" description="Helical" evidence="8">
    <location>
        <begin position="1012"/>
        <end position="1032"/>
    </location>
</feature>
<dbReference type="GO" id="GO:0007166">
    <property type="term" value="P:cell surface receptor signaling pathway"/>
    <property type="evidence" value="ECO:0007669"/>
    <property type="project" value="InterPro"/>
</dbReference>
<dbReference type="Pfam" id="PF00002">
    <property type="entry name" value="7tm_2"/>
    <property type="match status" value="1"/>
</dbReference>
<comment type="subcellular location">
    <subcellularLocation>
        <location evidence="1">Membrane</location>
        <topology evidence="1">Multi-pass membrane protein</topology>
    </subcellularLocation>
</comment>
<feature type="domain" description="G-protein coupled receptors family 2 profile 2" evidence="9">
    <location>
        <begin position="855"/>
        <end position="1112"/>
    </location>
</feature>
<dbReference type="PROSITE" id="PS50287">
    <property type="entry name" value="SRCR_2"/>
    <property type="match status" value="2"/>
</dbReference>
<dbReference type="InterPro" id="IPR036772">
    <property type="entry name" value="SRCR-like_dom_sf"/>
</dbReference>
<evidence type="ECO:0000256" key="8">
    <source>
        <dbReference type="SAM" id="Phobius"/>
    </source>
</evidence>
<dbReference type="GeneID" id="119724727"/>
<evidence type="ECO:0000259" key="10">
    <source>
        <dbReference type="PROSITE" id="PS50287"/>
    </source>
</evidence>
<evidence type="ECO:0000256" key="3">
    <source>
        <dbReference type="ARBA" id="ARBA00022989"/>
    </source>
</evidence>
<dbReference type="InterPro" id="IPR017981">
    <property type="entry name" value="GPCR_2-like_7TM"/>
</dbReference>
<feature type="compositionally biased region" description="Polar residues" evidence="7">
    <location>
        <begin position="1137"/>
        <end position="1152"/>
    </location>
</feature>
<protein>
    <submittedName>
        <fullName evidence="12">Uncharacterized protein</fullName>
    </submittedName>
</protein>
<dbReference type="SUPFAM" id="SSF56487">
    <property type="entry name" value="SRCR-like"/>
    <property type="match status" value="2"/>
</dbReference>
<accession>A0A913ZLB7</accession>
<dbReference type="InterPro" id="IPR036024">
    <property type="entry name" value="Somatomedin_B-like_dom_sf"/>
</dbReference>
<feature type="transmembrane region" description="Helical" evidence="8">
    <location>
        <begin position="1091"/>
        <end position="1110"/>
    </location>
</feature>
<evidence type="ECO:0000256" key="4">
    <source>
        <dbReference type="ARBA" id="ARBA00023136"/>
    </source>
</evidence>
<feature type="disulfide bond" evidence="6">
    <location>
        <begin position="289"/>
        <end position="299"/>
    </location>
</feature>
<dbReference type="InterPro" id="IPR053231">
    <property type="entry name" value="GPCR_LN-TM7"/>
</dbReference>
<keyword evidence="3 8" id="KW-1133">Transmembrane helix</keyword>
<dbReference type="PRINTS" id="PR00249">
    <property type="entry name" value="GPCRSECRETIN"/>
</dbReference>
<dbReference type="CDD" id="cd15039">
    <property type="entry name" value="7tmB3_Methuselah-like"/>
    <property type="match status" value="1"/>
</dbReference>
<comment type="caution">
    <text evidence="6">Lacks conserved residue(s) required for the propagation of feature annotation.</text>
</comment>
<dbReference type="Proteomes" id="UP000887568">
    <property type="component" value="Unplaced"/>
</dbReference>
<feature type="domain" description="SMB" evidence="11">
    <location>
        <begin position="331"/>
        <end position="381"/>
    </location>
</feature>
<dbReference type="PROSITE" id="PS50261">
    <property type="entry name" value="G_PROTEIN_RECEP_F2_4"/>
    <property type="match status" value="1"/>
</dbReference>
<feature type="region of interest" description="Disordered" evidence="7">
    <location>
        <begin position="1128"/>
        <end position="1165"/>
    </location>
</feature>
<name>A0A913ZLB7_PATMI</name>
<evidence type="ECO:0000256" key="2">
    <source>
        <dbReference type="ARBA" id="ARBA00022692"/>
    </source>
</evidence>
<keyword evidence="4 8" id="KW-0472">Membrane</keyword>
<dbReference type="RefSeq" id="XP_038051841.1">
    <property type="nucleotide sequence ID" value="XM_038195913.1"/>
</dbReference>
<dbReference type="InterPro" id="IPR001212">
    <property type="entry name" value="Somatomedin_B_dom"/>
</dbReference>
<dbReference type="AlphaFoldDB" id="A0A913ZLB7"/>
<dbReference type="PROSITE" id="PS00524">
    <property type="entry name" value="SMB_1"/>
    <property type="match status" value="1"/>
</dbReference>
<dbReference type="PROSITE" id="PS50958">
    <property type="entry name" value="SMB_2"/>
    <property type="match status" value="1"/>
</dbReference>
<evidence type="ECO:0000313" key="12">
    <source>
        <dbReference type="EnsemblMetazoa" id="XP_038051841.1"/>
    </source>
</evidence>
<evidence type="ECO:0000256" key="5">
    <source>
        <dbReference type="ARBA" id="ARBA00023157"/>
    </source>
</evidence>
<dbReference type="SMART" id="SM00202">
    <property type="entry name" value="SR"/>
    <property type="match status" value="1"/>
</dbReference>
<dbReference type="GO" id="GO:0016020">
    <property type="term" value="C:membrane"/>
    <property type="evidence" value="ECO:0007669"/>
    <property type="project" value="UniProtKB-SubCell"/>
</dbReference>
<keyword evidence="2 8" id="KW-0812">Transmembrane</keyword>
<feature type="domain" description="SRCR" evidence="10">
    <location>
        <begin position="86"/>
        <end position="202"/>
    </location>
</feature>
<proteinExistence type="predicted"/>
<dbReference type="Gene3D" id="1.20.1070.10">
    <property type="entry name" value="Rhodopsin 7-helix transmembrane proteins"/>
    <property type="match status" value="1"/>
</dbReference>
<organism evidence="12 13">
    <name type="scientific">Patiria miniata</name>
    <name type="common">Bat star</name>
    <name type="synonym">Asterina miniata</name>
    <dbReference type="NCBI Taxonomy" id="46514"/>
    <lineage>
        <taxon>Eukaryota</taxon>
        <taxon>Metazoa</taxon>
        <taxon>Echinodermata</taxon>
        <taxon>Eleutherozoa</taxon>
        <taxon>Asterozoa</taxon>
        <taxon>Asteroidea</taxon>
        <taxon>Valvatacea</taxon>
        <taxon>Valvatida</taxon>
        <taxon>Asterinidae</taxon>
        <taxon>Patiria</taxon>
    </lineage>
</organism>
<evidence type="ECO:0000259" key="11">
    <source>
        <dbReference type="PROSITE" id="PS50958"/>
    </source>
</evidence>
<feature type="transmembrane region" description="Helical" evidence="8">
    <location>
        <begin position="923"/>
        <end position="943"/>
    </location>
</feature>
<evidence type="ECO:0000256" key="7">
    <source>
        <dbReference type="SAM" id="MobiDB-lite"/>
    </source>
</evidence>
<dbReference type="InterPro" id="IPR001190">
    <property type="entry name" value="SRCR"/>
</dbReference>
<feature type="transmembrane region" description="Helical" evidence="8">
    <location>
        <begin position="857"/>
        <end position="878"/>
    </location>
</feature>
<evidence type="ECO:0000256" key="6">
    <source>
        <dbReference type="PROSITE-ProRule" id="PRU00196"/>
    </source>
</evidence>
<keyword evidence="13" id="KW-1185">Reference proteome</keyword>
<evidence type="ECO:0000256" key="1">
    <source>
        <dbReference type="ARBA" id="ARBA00004141"/>
    </source>
</evidence>
<dbReference type="EnsemblMetazoa" id="XM_038195913.1">
    <property type="protein sequence ID" value="XP_038051841.1"/>
    <property type="gene ID" value="LOC119724727"/>
</dbReference>
<feature type="transmembrane region" description="Helical" evidence="8">
    <location>
        <begin position="964"/>
        <end position="987"/>
    </location>
</feature>
<keyword evidence="5 6" id="KW-1015">Disulfide bond</keyword>
<dbReference type="Gene3D" id="3.10.250.10">
    <property type="entry name" value="SRCR-like domain"/>
    <property type="match status" value="2"/>
</dbReference>
<evidence type="ECO:0000313" key="13">
    <source>
        <dbReference type="Proteomes" id="UP000887568"/>
    </source>
</evidence>
<evidence type="ECO:0000259" key="9">
    <source>
        <dbReference type="PROSITE" id="PS50261"/>
    </source>
</evidence>
<dbReference type="PANTHER" id="PTHR45902:SF1">
    <property type="entry name" value="LATROPHILIN RECEPTOR-LIKE PROTEIN A"/>
    <property type="match status" value="1"/>
</dbReference>
<dbReference type="PANTHER" id="PTHR45902">
    <property type="entry name" value="LATROPHILIN RECEPTOR-LIKE PROTEIN A"/>
    <property type="match status" value="1"/>
</dbReference>
<dbReference type="SUPFAM" id="SSF90188">
    <property type="entry name" value="Somatomedin B domain"/>
    <property type="match status" value="1"/>
</dbReference>
<dbReference type="OrthoDB" id="6134459at2759"/>
<reference evidence="12" key="1">
    <citation type="submission" date="2022-11" db="UniProtKB">
        <authorList>
            <consortium name="EnsemblMetazoa"/>
        </authorList>
    </citation>
    <scope>IDENTIFICATION</scope>
</reference>
<feature type="transmembrane region" description="Helical" evidence="8">
    <location>
        <begin position="890"/>
        <end position="911"/>
    </location>
</feature>